<dbReference type="EMBL" id="QFZK01000013">
    <property type="protein sequence ID" value="RFO95721.1"/>
    <property type="molecule type" value="Genomic_DNA"/>
</dbReference>
<feature type="transmembrane region" description="Helical" evidence="9">
    <location>
        <begin position="36"/>
        <end position="55"/>
    </location>
</feature>
<keyword evidence="2" id="KW-0813">Transport</keyword>
<feature type="compositionally biased region" description="Low complexity" evidence="8">
    <location>
        <begin position="218"/>
        <end position="228"/>
    </location>
</feature>
<dbReference type="GO" id="GO:0015528">
    <property type="term" value="F:lactose:proton symporter activity"/>
    <property type="evidence" value="ECO:0007669"/>
    <property type="project" value="TreeGrafter"/>
</dbReference>
<dbReference type="PANTHER" id="PTHR23522:SF10">
    <property type="entry name" value="3-PHENYLPROPIONIC ACID TRANSPORTER-RELATED"/>
    <property type="match status" value="1"/>
</dbReference>
<evidence type="ECO:0000256" key="2">
    <source>
        <dbReference type="ARBA" id="ARBA00022448"/>
    </source>
</evidence>
<dbReference type="OrthoDB" id="9150135at2"/>
<feature type="domain" description="Major facilitator superfamily associated" evidence="10">
    <location>
        <begin position="41"/>
        <end position="347"/>
    </location>
</feature>
<dbReference type="GO" id="GO:0005886">
    <property type="term" value="C:plasma membrane"/>
    <property type="evidence" value="ECO:0007669"/>
    <property type="project" value="UniProtKB-SubCell"/>
</dbReference>
<dbReference type="Proteomes" id="UP000260665">
    <property type="component" value="Unassembled WGS sequence"/>
</dbReference>
<evidence type="ECO:0000256" key="3">
    <source>
        <dbReference type="ARBA" id="ARBA00022475"/>
    </source>
</evidence>
<dbReference type="PANTHER" id="PTHR23522">
    <property type="entry name" value="BLL5896 PROTEIN"/>
    <property type="match status" value="1"/>
</dbReference>
<evidence type="ECO:0000256" key="9">
    <source>
        <dbReference type="SAM" id="Phobius"/>
    </source>
</evidence>
<dbReference type="Gene3D" id="1.20.1250.20">
    <property type="entry name" value="MFS general substrate transporter like domains"/>
    <property type="match status" value="2"/>
</dbReference>
<dbReference type="Pfam" id="PF12832">
    <property type="entry name" value="MFS_1_like"/>
    <property type="match status" value="1"/>
</dbReference>
<feature type="transmembrane region" description="Helical" evidence="9">
    <location>
        <begin position="363"/>
        <end position="378"/>
    </location>
</feature>
<evidence type="ECO:0000256" key="5">
    <source>
        <dbReference type="ARBA" id="ARBA00022692"/>
    </source>
</evidence>
<proteinExistence type="predicted"/>
<keyword evidence="5 9" id="KW-0812">Transmembrane</keyword>
<sequence>MTHYRQWSAAFASYFTFMGLWTAFGPSTLMASSPQAAPLALACITLAYFVATPFVRLLWMRLGFARTVVLMGGGVCLALCTAAVAPQWLAWCVPLAFFFGSGSYTLCETKMLEDLAQAGQGHAFGRARKWGSFGFLAAAAVGGAVFSLGGVGRAFTLALGLCGLAYLACCIALARASHAATEGTRGTQGMANAAPALRDDPAGQSLSTPALHLGTPDSAAQTSTSTSTGQRWPGAAAVSGMRLAEAISTTWFGAWWLSTGHGPLQTGLLCALPVAAEFLALWQGGRILARYSAPALMLACCAVSAARWLATPFCTELWCAVPLQSLHAFSFGFFYPASLIWLKHSYGDGFFHARYATEAAARALTAAASFAAASWVIATLGYGAIYAASTLLAVLSGLWWWRVWRI</sequence>
<dbReference type="InterPro" id="IPR024989">
    <property type="entry name" value="MFS_assoc_dom"/>
</dbReference>
<feature type="transmembrane region" description="Helical" evidence="9">
    <location>
        <begin position="322"/>
        <end position="342"/>
    </location>
</feature>
<evidence type="ECO:0000256" key="6">
    <source>
        <dbReference type="ARBA" id="ARBA00022989"/>
    </source>
</evidence>
<evidence type="ECO:0000256" key="1">
    <source>
        <dbReference type="ARBA" id="ARBA00004429"/>
    </source>
</evidence>
<organism evidence="11 12">
    <name type="scientific">Rhodoferax lacus</name>
    <dbReference type="NCBI Taxonomy" id="2184758"/>
    <lineage>
        <taxon>Bacteria</taxon>
        <taxon>Pseudomonadati</taxon>
        <taxon>Pseudomonadota</taxon>
        <taxon>Betaproteobacteria</taxon>
        <taxon>Burkholderiales</taxon>
        <taxon>Comamonadaceae</taxon>
        <taxon>Rhodoferax</taxon>
    </lineage>
</organism>
<name>A0A3E1R926_9BURK</name>
<evidence type="ECO:0000256" key="7">
    <source>
        <dbReference type="ARBA" id="ARBA00023136"/>
    </source>
</evidence>
<feature type="region of interest" description="Disordered" evidence="8">
    <location>
        <begin position="213"/>
        <end position="233"/>
    </location>
</feature>
<accession>A0A3E1R926</accession>
<evidence type="ECO:0000256" key="4">
    <source>
        <dbReference type="ARBA" id="ARBA00022519"/>
    </source>
</evidence>
<feature type="transmembrane region" description="Helical" evidence="9">
    <location>
        <begin position="7"/>
        <end position="24"/>
    </location>
</feature>
<keyword evidence="3" id="KW-1003">Cell membrane</keyword>
<keyword evidence="4" id="KW-0997">Cell inner membrane</keyword>
<evidence type="ECO:0000256" key="8">
    <source>
        <dbReference type="SAM" id="MobiDB-lite"/>
    </source>
</evidence>
<protein>
    <recommendedName>
        <fullName evidence="10">Major facilitator superfamily associated domain-containing protein</fullName>
    </recommendedName>
</protein>
<dbReference type="GO" id="GO:0030395">
    <property type="term" value="F:lactose binding"/>
    <property type="evidence" value="ECO:0007669"/>
    <property type="project" value="TreeGrafter"/>
</dbReference>
<keyword evidence="12" id="KW-1185">Reference proteome</keyword>
<feature type="transmembrane region" description="Helical" evidence="9">
    <location>
        <begin position="384"/>
        <end position="401"/>
    </location>
</feature>
<dbReference type="SUPFAM" id="SSF103473">
    <property type="entry name" value="MFS general substrate transporter"/>
    <property type="match status" value="1"/>
</dbReference>
<dbReference type="RefSeq" id="WP_117179326.1">
    <property type="nucleotide sequence ID" value="NZ_QFZK01000013.1"/>
</dbReference>
<comment type="subcellular location">
    <subcellularLocation>
        <location evidence="1">Cell inner membrane</location>
        <topology evidence="1">Multi-pass membrane protein</topology>
    </subcellularLocation>
</comment>
<feature type="transmembrane region" description="Helical" evidence="9">
    <location>
        <begin position="291"/>
        <end position="310"/>
    </location>
</feature>
<evidence type="ECO:0000313" key="11">
    <source>
        <dbReference type="EMBL" id="RFO95721.1"/>
    </source>
</evidence>
<feature type="transmembrane region" description="Helical" evidence="9">
    <location>
        <begin position="130"/>
        <end position="148"/>
    </location>
</feature>
<reference evidence="11 12" key="1">
    <citation type="submission" date="2018-05" db="EMBL/GenBank/DDBJ databases">
        <title>Rhodoferax soyangensis sp.nov., isolated from an oligotrophic freshwater lake.</title>
        <authorList>
            <person name="Park M."/>
        </authorList>
    </citation>
    <scope>NUCLEOTIDE SEQUENCE [LARGE SCALE GENOMIC DNA]</scope>
    <source>
        <strain evidence="11 12">IMCC26218</strain>
    </source>
</reference>
<dbReference type="InterPro" id="IPR036259">
    <property type="entry name" value="MFS_trans_sf"/>
</dbReference>
<keyword evidence="6 9" id="KW-1133">Transmembrane helix</keyword>
<gene>
    <name evidence="11" type="ORF">DIC66_17155</name>
</gene>
<feature type="transmembrane region" description="Helical" evidence="9">
    <location>
        <begin position="154"/>
        <end position="174"/>
    </location>
</feature>
<comment type="caution">
    <text evidence="11">The sequence shown here is derived from an EMBL/GenBank/DDBJ whole genome shotgun (WGS) entry which is preliminary data.</text>
</comment>
<evidence type="ECO:0000259" key="10">
    <source>
        <dbReference type="Pfam" id="PF12832"/>
    </source>
</evidence>
<dbReference type="AlphaFoldDB" id="A0A3E1R926"/>
<feature type="transmembrane region" description="Helical" evidence="9">
    <location>
        <begin position="67"/>
        <end position="85"/>
    </location>
</feature>
<keyword evidence="7 9" id="KW-0472">Membrane</keyword>
<evidence type="ECO:0000313" key="12">
    <source>
        <dbReference type="Proteomes" id="UP000260665"/>
    </source>
</evidence>